<dbReference type="Gene3D" id="3.30.70.1230">
    <property type="entry name" value="Nucleotide cyclase"/>
    <property type="match status" value="1"/>
</dbReference>
<evidence type="ECO:0000313" key="20">
    <source>
        <dbReference type="Proteomes" id="UP000249467"/>
    </source>
</evidence>
<evidence type="ECO:0000256" key="2">
    <source>
        <dbReference type="ARBA" id="ARBA00004370"/>
    </source>
</evidence>
<keyword evidence="10" id="KW-1133">Transmembrane helix</keyword>
<reference evidence="19 20" key="2">
    <citation type="submission" date="2018-06" db="EMBL/GenBank/DDBJ databases">
        <title>Metagenomic assembly of (sub)arctic Cyanobacteria and their associated microbiome from non-axenic cultures.</title>
        <authorList>
            <person name="Baurain D."/>
        </authorList>
    </citation>
    <scope>NUCLEOTIDE SEQUENCE [LARGE SCALE GENOMIC DNA]</scope>
    <source>
        <strain evidence="19">ULC066bin1</strain>
    </source>
</reference>
<dbReference type="PROSITE" id="PS00452">
    <property type="entry name" value="GUANYLATE_CYCLASE_1"/>
    <property type="match status" value="1"/>
</dbReference>
<evidence type="ECO:0000256" key="4">
    <source>
        <dbReference type="ARBA" id="ARBA00021420"/>
    </source>
</evidence>
<evidence type="ECO:0000256" key="9">
    <source>
        <dbReference type="ARBA" id="ARBA00022842"/>
    </source>
</evidence>
<evidence type="ECO:0000256" key="8">
    <source>
        <dbReference type="ARBA" id="ARBA00022840"/>
    </source>
</evidence>
<dbReference type="SMART" id="SM00044">
    <property type="entry name" value="CYCc"/>
    <property type="match status" value="1"/>
</dbReference>
<keyword evidence="11" id="KW-0115">cAMP biosynthesis</keyword>
<dbReference type="GO" id="GO:0046872">
    <property type="term" value="F:metal ion binding"/>
    <property type="evidence" value="ECO:0007669"/>
    <property type="project" value="UniProtKB-KW"/>
</dbReference>
<dbReference type="Gene3D" id="3.30.450.20">
    <property type="entry name" value="PAS domain"/>
    <property type="match status" value="1"/>
</dbReference>
<evidence type="ECO:0000256" key="15">
    <source>
        <dbReference type="ARBA" id="ARBA00032637"/>
    </source>
</evidence>
<dbReference type="PANTHER" id="PTHR11920:SF335">
    <property type="entry name" value="GUANYLATE CYCLASE"/>
    <property type="match status" value="1"/>
</dbReference>
<keyword evidence="6" id="KW-0479">Metal-binding</keyword>
<evidence type="ECO:0000313" key="19">
    <source>
        <dbReference type="EMBL" id="PZO41125.1"/>
    </source>
</evidence>
<dbReference type="GO" id="GO:0005886">
    <property type="term" value="C:plasma membrane"/>
    <property type="evidence" value="ECO:0007669"/>
    <property type="project" value="UniProtKB-ARBA"/>
</dbReference>
<dbReference type="Pfam" id="PF01590">
    <property type="entry name" value="GAF"/>
    <property type="match status" value="1"/>
</dbReference>
<dbReference type="PANTHER" id="PTHR11920">
    <property type="entry name" value="GUANYLYL CYCLASE"/>
    <property type="match status" value="1"/>
</dbReference>
<evidence type="ECO:0000256" key="7">
    <source>
        <dbReference type="ARBA" id="ARBA00022741"/>
    </source>
</evidence>
<dbReference type="Proteomes" id="UP000249467">
    <property type="component" value="Unassembled WGS sequence"/>
</dbReference>
<evidence type="ECO:0000256" key="10">
    <source>
        <dbReference type="ARBA" id="ARBA00022989"/>
    </source>
</evidence>
<dbReference type="FunFam" id="3.30.70.1230:FF:000033">
    <property type="entry name" value="Adenylate cyclase"/>
    <property type="match status" value="1"/>
</dbReference>
<comment type="caution">
    <text evidence="19">The sequence shown here is derived from an EMBL/GenBank/DDBJ whole genome shotgun (WGS) entry which is preliminary data.</text>
</comment>
<dbReference type="InterPro" id="IPR018297">
    <property type="entry name" value="A/G_cyclase_CS"/>
</dbReference>
<accession>A0A2W4Y299</accession>
<reference evidence="19 20" key="1">
    <citation type="submission" date="2018-04" db="EMBL/GenBank/DDBJ databases">
        <authorList>
            <person name="Go L.Y."/>
            <person name="Mitchell J.A."/>
        </authorList>
    </citation>
    <scope>NUCLEOTIDE SEQUENCE [LARGE SCALE GENOMIC DNA]</scope>
    <source>
        <strain evidence="19">ULC066bin1</strain>
    </source>
</reference>
<evidence type="ECO:0000256" key="11">
    <source>
        <dbReference type="ARBA" id="ARBA00022998"/>
    </source>
</evidence>
<evidence type="ECO:0000256" key="14">
    <source>
        <dbReference type="ARBA" id="ARBA00032597"/>
    </source>
</evidence>
<protein>
    <recommendedName>
        <fullName evidence="4">Adenylate cyclase</fullName>
        <ecNumber evidence="3">4.6.1.1</ecNumber>
    </recommendedName>
    <alternativeName>
        <fullName evidence="14">ATP pyrophosphate-lyase</fullName>
    </alternativeName>
    <alternativeName>
        <fullName evidence="15">Adenylyl cyclase</fullName>
    </alternativeName>
</protein>
<dbReference type="EC" id="4.6.1.1" evidence="3"/>
<dbReference type="EMBL" id="QBML01000012">
    <property type="protein sequence ID" value="PZO41125.1"/>
    <property type="molecule type" value="Genomic_DNA"/>
</dbReference>
<dbReference type="AlphaFoldDB" id="A0A2W4Y299"/>
<dbReference type="PROSITE" id="PS50125">
    <property type="entry name" value="GUANYLATE_CYCLASE_2"/>
    <property type="match status" value="1"/>
</dbReference>
<dbReference type="GO" id="GO:0035556">
    <property type="term" value="P:intracellular signal transduction"/>
    <property type="evidence" value="ECO:0007669"/>
    <property type="project" value="InterPro"/>
</dbReference>
<dbReference type="Pfam" id="PF08448">
    <property type="entry name" value="PAS_4"/>
    <property type="match status" value="1"/>
</dbReference>
<dbReference type="InterPro" id="IPR013656">
    <property type="entry name" value="PAS_4"/>
</dbReference>
<evidence type="ECO:0000256" key="16">
    <source>
        <dbReference type="ARBA" id="ARBA00064436"/>
    </source>
</evidence>
<dbReference type="Gene3D" id="3.30.450.40">
    <property type="match status" value="1"/>
</dbReference>
<comment type="catalytic activity">
    <reaction evidence="1">
        <text>ATP = 3',5'-cyclic AMP + diphosphate</text>
        <dbReference type="Rhea" id="RHEA:15389"/>
        <dbReference type="ChEBI" id="CHEBI:30616"/>
        <dbReference type="ChEBI" id="CHEBI:33019"/>
        <dbReference type="ChEBI" id="CHEBI:58165"/>
        <dbReference type="EC" id="4.6.1.1"/>
    </reaction>
</comment>
<dbReference type="GO" id="GO:0004016">
    <property type="term" value="F:adenylate cyclase activity"/>
    <property type="evidence" value="ECO:0007669"/>
    <property type="project" value="UniProtKB-EC"/>
</dbReference>
<dbReference type="SUPFAM" id="SSF55073">
    <property type="entry name" value="Nucleotide cyclase"/>
    <property type="match status" value="1"/>
</dbReference>
<evidence type="ECO:0000256" key="5">
    <source>
        <dbReference type="ARBA" id="ARBA00022692"/>
    </source>
</evidence>
<evidence type="ECO:0000256" key="17">
    <source>
        <dbReference type="RuleBase" id="RU000405"/>
    </source>
</evidence>
<comment type="similarity">
    <text evidence="17">Belongs to the adenylyl cyclase class-4/guanylyl cyclase family.</text>
</comment>
<dbReference type="InterPro" id="IPR035965">
    <property type="entry name" value="PAS-like_dom_sf"/>
</dbReference>
<evidence type="ECO:0000256" key="13">
    <source>
        <dbReference type="ARBA" id="ARBA00023239"/>
    </source>
</evidence>
<keyword evidence="12" id="KW-0472">Membrane</keyword>
<dbReference type="GO" id="GO:0005524">
    <property type="term" value="F:ATP binding"/>
    <property type="evidence" value="ECO:0007669"/>
    <property type="project" value="UniProtKB-KW"/>
</dbReference>
<feature type="domain" description="Guanylate cyclase" evidence="18">
    <location>
        <begin position="362"/>
        <end position="489"/>
    </location>
</feature>
<keyword evidence="13 17" id="KW-0456">Lyase</keyword>
<name>A0A2W4Y299_9CYAN</name>
<dbReference type="InterPro" id="IPR029787">
    <property type="entry name" value="Nucleotide_cyclase"/>
</dbReference>
<evidence type="ECO:0000256" key="3">
    <source>
        <dbReference type="ARBA" id="ARBA00012201"/>
    </source>
</evidence>
<dbReference type="CDD" id="cd07302">
    <property type="entry name" value="CHD"/>
    <property type="match status" value="1"/>
</dbReference>
<evidence type="ECO:0000256" key="1">
    <source>
        <dbReference type="ARBA" id="ARBA00001593"/>
    </source>
</evidence>
<dbReference type="GO" id="GO:0006171">
    <property type="term" value="P:cAMP biosynthetic process"/>
    <property type="evidence" value="ECO:0007669"/>
    <property type="project" value="UniProtKB-KW"/>
</dbReference>
<comment type="subcellular location">
    <subcellularLocation>
        <location evidence="2">Membrane</location>
    </subcellularLocation>
</comment>
<keyword evidence="9" id="KW-0460">Magnesium</keyword>
<dbReference type="Pfam" id="PF00211">
    <property type="entry name" value="Guanylate_cyc"/>
    <property type="match status" value="1"/>
</dbReference>
<dbReference type="SUPFAM" id="SSF55785">
    <property type="entry name" value="PYP-like sensor domain (PAS domain)"/>
    <property type="match status" value="1"/>
</dbReference>
<comment type="subunit">
    <text evidence="16">Homodimer. Can also exist as monomer.</text>
</comment>
<organism evidence="19 20">
    <name type="scientific">Pseudanabaena frigida</name>
    <dbReference type="NCBI Taxonomy" id="945775"/>
    <lineage>
        <taxon>Bacteria</taxon>
        <taxon>Bacillati</taxon>
        <taxon>Cyanobacteriota</taxon>
        <taxon>Cyanophyceae</taxon>
        <taxon>Pseudanabaenales</taxon>
        <taxon>Pseudanabaenaceae</taxon>
        <taxon>Pseudanabaena</taxon>
    </lineage>
</organism>
<dbReference type="InterPro" id="IPR003018">
    <property type="entry name" value="GAF"/>
</dbReference>
<keyword evidence="7" id="KW-0547">Nucleotide-binding</keyword>
<evidence type="ECO:0000256" key="6">
    <source>
        <dbReference type="ARBA" id="ARBA00022723"/>
    </source>
</evidence>
<sequence length="545" mass="61040">MKLMSAANIGNQSNFNLVAALQAAQDISRELNVEKLANLSLSVLLNLSEAQSGAVILAEGEEFSIAAMISERSSNLETVQRLSLACTETTSLPILMARYTLNERTESIWNQGNPDLHFADDPYWLVNCPQAALCIPLYEEDQLLGAIYLEEQSSATLLEPECLQVVRSLCQQVAISLIRSRELAEINQRKEVEEALQRSNSLLKSQREASVDGVLAVDEQGRIVSYNNRFCQLWQIPEAVLQSVEYGGLLSLLQHHLQLPEGLVEALENAYDSSEIYTQQEIYLADRRVFDCYSGQVHSPEGKFYGMVWYFRDVTERIRIQQELQAERDRSESLLLNMLPATIAKKLKHSRASMADGFEEVSVLFADIVGFTELSNSMSPTEVVGLLNRIFSIFDNLCDRHKLEKIKTIGDAYMVVSGLPQPRADHAVAIANMALDMQKAISQIKWREGTQISMRIGINSGPVVAGVIGTKKFIYDLWGDTVNVASRMESLGIADAIQVTEATYIRIRDRFNCEQRGMIAVKGKGEMMTYWLSSRKEFSSKLKIA</sequence>
<proteinExistence type="inferred from homology"/>
<dbReference type="InterPro" id="IPR050401">
    <property type="entry name" value="Cyclic_nucleotide_synthase"/>
</dbReference>
<dbReference type="InterPro" id="IPR001054">
    <property type="entry name" value="A/G_cyclase"/>
</dbReference>
<keyword evidence="8" id="KW-0067">ATP-binding</keyword>
<gene>
    <name evidence="19" type="ORF">DCF19_10320</name>
</gene>
<dbReference type="SUPFAM" id="SSF55781">
    <property type="entry name" value="GAF domain-like"/>
    <property type="match status" value="1"/>
</dbReference>
<keyword evidence="5" id="KW-0812">Transmembrane</keyword>
<evidence type="ECO:0000256" key="12">
    <source>
        <dbReference type="ARBA" id="ARBA00023136"/>
    </source>
</evidence>
<dbReference type="InterPro" id="IPR029016">
    <property type="entry name" value="GAF-like_dom_sf"/>
</dbReference>
<evidence type="ECO:0000259" key="18">
    <source>
        <dbReference type="PROSITE" id="PS50125"/>
    </source>
</evidence>